<dbReference type="PROSITE" id="PS51444">
    <property type="entry name" value="FH2"/>
    <property type="match status" value="1"/>
</dbReference>
<dbReference type="RefSeq" id="XP_044930420.1">
    <property type="nucleotide sequence ID" value="XM_045074485.1"/>
</dbReference>
<comment type="function">
    <text evidence="8">Severs actin filaments and accelerates their polymerization and depolymerization.</text>
</comment>
<dbReference type="SMART" id="SM01140">
    <property type="entry name" value="Drf_GBD"/>
    <property type="match status" value="1"/>
</dbReference>
<feature type="region of interest" description="Disordered" evidence="10">
    <location>
        <begin position="951"/>
        <end position="977"/>
    </location>
</feature>
<proteinExistence type="inferred from homology"/>
<feature type="compositionally biased region" description="Polar residues" evidence="10">
    <location>
        <begin position="1084"/>
        <end position="1095"/>
    </location>
</feature>
<dbReference type="SUPFAM" id="SSF48371">
    <property type="entry name" value="ARM repeat"/>
    <property type="match status" value="1"/>
</dbReference>
<protein>
    <recommendedName>
        <fullName evidence="9">Inverted formin-2</fullName>
    </recommendedName>
</protein>
<dbReference type="FunFam" id="1.20.58.2220:FF:000011">
    <property type="entry name" value="Inverted formin, FH2 and WH2 domain containing"/>
    <property type="match status" value="1"/>
</dbReference>
<dbReference type="SMART" id="SM00498">
    <property type="entry name" value="FH2"/>
    <property type="match status" value="1"/>
</dbReference>
<dbReference type="GO" id="GO:0048471">
    <property type="term" value="C:perinuclear region of cytoplasm"/>
    <property type="evidence" value="ECO:0007669"/>
    <property type="project" value="UniProtKB-SubCell"/>
</dbReference>
<dbReference type="InterPro" id="IPR014768">
    <property type="entry name" value="GBD/FH3_dom"/>
</dbReference>
<evidence type="ECO:0000256" key="5">
    <source>
        <dbReference type="ARBA" id="ARBA00023054"/>
    </source>
</evidence>
<keyword evidence="14" id="KW-1185">Reference proteome</keyword>
<dbReference type="KEGG" id="mpuf:101678570"/>
<evidence type="ECO:0000256" key="3">
    <source>
        <dbReference type="ARBA" id="ARBA00022553"/>
    </source>
</evidence>
<evidence type="ECO:0000259" key="12">
    <source>
        <dbReference type="PROSITE" id="PS51232"/>
    </source>
</evidence>
<dbReference type="GO" id="GO:0003779">
    <property type="term" value="F:actin binding"/>
    <property type="evidence" value="ECO:0007669"/>
    <property type="project" value="UniProtKB-KW"/>
</dbReference>
<feature type="domain" description="FH2" evidence="13">
    <location>
        <begin position="569"/>
        <end position="959"/>
    </location>
</feature>
<dbReference type="PANTHER" id="PTHR46345:SF5">
    <property type="entry name" value="INVERTED FORMIN-2"/>
    <property type="match status" value="1"/>
</dbReference>
<evidence type="ECO:0000313" key="15">
    <source>
        <dbReference type="RefSeq" id="XP_012912791.2"/>
    </source>
</evidence>
<dbReference type="PROSITE" id="PS51232">
    <property type="entry name" value="GBD_FH3"/>
    <property type="match status" value="1"/>
</dbReference>
<dbReference type="Pfam" id="PF02205">
    <property type="entry name" value="WH2"/>
    <property type="match status" value="1"/>
</dbReference>
<dbReference type="Proteomes" id="UP000000715">
    <property type="component" value="Unplaced"/>
</dbReference>
<gene>
    <name evidence="15 16" type="primary">INF2</name>
</gene>
<evidence type="ECO:0000256" key="4">
    <source>
        <dbReference type="ARBA" id="ARBA00022990"/>
    </source>
</evidence>
<dbReference type="GeneID" id="101678570"/>
<keyword evidence="3" id="KW-0597">Phosphoprotein</keyword>
<evidence type="ECO:0000256" key="7">
    <source>
        <dbReference type="ARBA" id="ARBA00023449"/>
    </source>
</evidence>
<dbReference type="PANTHER" id="PTHR46345">
    <property type="entry name" value="INVERTED FORMIN-2"/>
    <property type="match status" value="1"/>
</dbReference>
<feature type="compositionally biased region" description="Pro residues" evidence="10">
    <location>
        <begin position="446"/>
        <end position="477"/>
    </location>
</feature>
<dbReference type="OrthoDB" id="26518at2759"/>
<evidence type="ECO:0000256" key="8">
    <source>
        <dbReference type="ARBA" id="ARBA00058087"/>
    </source>
</evidence>
<dbReference type="GO" id="GO:0030036">
    <property type="term" value="P:actin cytoskeleton organization"/>
    <property type="evidence" value="ECO:0007669"/>
    <property type="project" value="InterPro"/>
</dbReference>
<dbReference type="SMART" id="SM01139">
    <property type="entry name" value="Drf_FH3"/>
    <property type="match status" value="1"/>
</dbReference>
<dbReference type="RefSeq" id="XP_012912791.2">
    <property type="nucleotide sequence ID" value="XM_013057337.2"/>
</dbReference>
<comment type="subcellular location">
    <subcellularLocation>
        <location evidence="1">Cytoplasm</location>
        <location evidence="1">Perinuclear region</location>
    </subcellularLocation>
</comment>
<dbReference type="Pfam" id="PF02181">
    <property type="entry name" value="FH2"/>
    <property type="match status" value="1"/>
</dbReference>
<dbReference type="SUPFAM" id="SSF101447">
    <property type="entry name" value="Formin homology 2 domain (FH2 domain)"/>
    <property type="match status" value="1"/>
</dbReference>
<dbReference type="InterPro" id="IPR042201">
    <property type="entry name" value="FH2_Formin_sf"/>
</dbReference>
<accession>A0A8U0TED0</accession>
<evidence type="ECO:0000256" key="2">
    <source>
        <dbReference type="ARBA" id="ARBA00022490"/>
    </source>
</evidence>
<dbReference type="FunFam" id="1.25.10.10:FF:000220">
    <property type="entry name" value="inverted formin-2 isoform X2"/>
    <property type="match status" value="1"/>
</dbReference>
<reference evidence="15 16" key="1">
    <citation type="submission" date="2025-04" db="UniProtKB">
        <authorList>
            <consortium name="RefSeq"/>
        </authorList>
    </citation>
    <scope>IDENTIFICATION</scope>
    <source>
        <tissue evidence="15 16">Brain</tissue>
    </source>
</reference>
<evidence type="ECO:0000256" key="10">
    <source>
        <dbReference type="SAM" id="MobiDB-lite"/>
    </source>
</evidence>
<dbReference type="InterPro" id="IPR015425">
    <property type="entry name" value="FH2_Formin"/>
</dbReference>
<dbReference type="PROSITE" id="PS51082">
    <property type="entry name" value="WH2"/>
    <property type="match status" value="1"/>
</dbReference>
<keyword evidence="4" id="KW-0007">Acetylation</keyword>
<dbReference type="GO" id="GO:0031267">
    <property type="term" value="F:small GTPase binding"/>
    <property type="evidence" value="ECO:0007669"/>
    <property type="project" value="InterPro"/>
</dbReference>
<feature type="compositionally biased region" description="Polar residues" evidence="10">
    <location>
        <begin position="1190"/>
        <end position="1202"/>
    </location>
</feature>
<dbReference type="InterPro" id="IPR011989">
    <property type="entry name" value="ARM-like"/>
</dbReference>
<dbReference type="Pfam" id="PF06371">
    <property type="entry name" value="Drf_GBD"/>
    <property type="match status" value="1"/>
</dbReference>
<dbReference type="Gene3D" id="1.25.10.10">
    <property type="entry name" value="Leucine-rich Repeat Variant"/>
    <property type="match status" value="1"/>
</dbReference>
<feature type="region of interest" description="Disordered" evidence="10">
    <location>
        <begin position="1001"/>
        <end position="1244"/>
    </location>
</feature>
<evidence type="ECO:0000256" key="1">
    <source>
        <dbReference type="ARBA" id="ARBA00004556"/>
    </source>
</evidence>
<dbReference type="CDD" id="cd22061">
    <property type="entry name" value="WH2_INF2"/>
    <property type="match status" value="1"/>
</dbReference>
<evidence type="ECO:0000256" key="9">
    <source>
        <dbReference type="ARBA" id="ARBA00070818"/>
    </source>
</evidence>
<evidence type="ECO:0000313" key="16">
    <source>
        <dbReference type="RefSeq" id="XP_044930420.1"/>
    </source>
</evidence>
<name>A0A8U0TED0_MUSPF</name>
<dbReference type="InterPro" id="IPR003124">
    <property type="entry name" value="WH2_dom"/>
</dbReference>
<dbReference type="InterPro" id="IPR016024">
    <property type="entry name" value="ARM-type_fold"/>
</dbReference>
<dbReference type="InterPro" id="IPR010472">
    <property type="entry name" value="FH3_dom"/>
</dbReference>
<dbReference type="InterPro" id="IPR010473">
    <property type="entry name" value="GTPase-bd"/>
</dbReference>
<evidence type="ECO:0000259" key="11">
    <source>
        <dbReference type="PROSITE" id="PS51082"/>
    </source>
</evidence>
<organism evidence="14 15">
    <name type="scientific">Mustela putorius furo</name>
    <name type="common">European domestic ferret</name>
    <name type="synonym">Mustela furo</name>
    <dbReference type="NCBI Taxonomy" id="9669"/>
    <lineage>
        <taxon>Eukaryota</taxon>
        <taxon>Metazoa</taxon>
        <taxon>Chordata</taxon>
        <taxon>Craniata</taxon>
        <taxon>Vertebrata</taxon>
        <taxon>Euteleostomi</taxon>
        <taxon>Mammalia</taxon>
        <taxon>Eutheria</taxon>
        <taxon>Laurasiatheria</taxon>
        <taxon>Carnivora</taxon>
        <taxon>Caniformia</taxon>
        <taxon>Musteloidea</taxon>
        <taxon>Mustelidae</taxon>
        <taxon>Mustelinae</taxon>
        <taxon>Mustela</taxon>
    </lineage>
</organism>
<dbReference type="Pfam" id="PF06367">
    <property type="entry name" value="Drf_FH3"/>
    <property type="match status" value="1"/>
</dbReference>
<keyword evidence="2" id="KW-0963">Cytoplasm</keyword>
<feature type="domain" description="WH2" evidence="11">
    <location>
        <begin position="987"/>
        <end position="1002"/>
    </location>
</feature>
<dbReference type="Gene3D" id="1.20.58.2220">
    <property type="entry name" value="Formin, FH2 domain"/>
    <property type="match status" value="1"/>
</dbReference>
<feature type="region of interest" description="Disordered" evidence="10">
    <location>
        <begin position="379"/>
        <end position="420"/>
    </location>
</feature>
<feature type="compositionally biased region" description="Pro residues" evidence="10">
    <location>
        <begin position="485"/>
        <end position="526"/>
    </location>
</feature>
<sequence>MRSQQSERGSPKQGLEWVGGGSRKVLRIWFGKMSVKEGAQRKWAALKEKLGPQDSDPTEANLESADPELCTRLLQMPSVVNYSGLRKRLESSDGGWMVQFLEQSGLDLLLEALARLSGRGVARISDALLQLTCVSCVRAVMNSQQGIEYILSNQAYVRQLSLALDTSNVMVKKQVFELLAALCIYSPEGHGLTLDALDHYKTVRSQQYRFSVIMNELSDTDNVPYVVTLLSVVNAIILGPEDLRTRTQLRGEFTGLQLLDVLTRLRDLEDADLLIQLEAFEEAKAEDEEELLRVCGGVNMTSHQEVFESLFHKVSCSPASARLLSVLQGLLYLEPTLPSSQLLWEALENLVNRAVLLASDVQECTLEEMVERLLSVKGRPRPSSLNKAHKSVQADLGQSRKDSAPQNSGSLKADVEEQQPEAGLSGLHLTVQRANGSVAPQLQKPTPVPPAPPLPGSSSAGPPPPPPPPPPLPPTPLPVLGAQASPPPPPPSPPPPLPVSGGAPPPPPPPPPPLPVPGCPPPPPLPGLDGGLPTPPPPPGPSGASPVGGEETIVAHTISAQGSAPVPSHRRVLAPSLRMKKLNWQKLPSNVAREQSSMWASLSSLGAEVVEPDFSSIERLFCFPEAKPKERMAAPARKEPKEITFLDSKKSLNLNIFLKQFKCSNEDVTAMIRAGDTTKFDVEVLKQFLKLLPEKHEMENLHSFTEDRAKLANADQFYLLLLGIPCYQLRVECMLLCEGAAVVLDMVQPKAQLVLAACCSLLTSHRLPVFCQLILKIGNFLNYGSHTGDADGFKISTLLKLTETKSQQSRVTLLHHVLEEAEKGHPDLLQLPRDLEQPSQAAGINLELIRSESSTNLKKLLEMERKVSSSIPEVQEQYAGRLQASIEASRALDEVFQAIEEKKLELARYLCEDAQRLSLEDTFSTMKTFRDLFVRALKDNKDWKEQAVKAERRKRQLAEEEARRPRGEDGKPVRRGVGKQEEVCVIDALLADIRKGFQLRKTARGRGDAEGGGKAAATDPPRDKAPAATRVPAEGTGGPASEPQSWDLSDATAPGPQPIADPPQGNGPGSLERRSSCYIDASDVLTTEDPQNPQPCQGAWPVVLGSAQALKPLRLSGDKPPGATGSGQDAEDPTAPRGVRRAEADSTVEGTQEADLPATGPGVAADGEGDQEDTAPDSALDTSLDRSFSEDTVTDSSGSGTLPRTRGQASKRMGKRRKKRPSRNQEEVVPDSDDNKTKRLCVIQ</sequence>
<keyword evidence="5" id="KW-0175">Coiled coil</keyword>
<dbReference type="CTD" id="64423"/>
<evidence type="ECO:0000256" key="6">
    <source>
        <dbReference type="ARBA" id="ARBA00023203"/>
    </source>
</evidence>
<feature type="compositionally biased region" description="Basic residues" evidence="10">
    <location>
        <begin position="1212"/>
        <end position="1222"/>
    </location>
</feature>
<comment type="similarity">
    <text evidence="7">Belongs to the formin homology family.</text>
</comment>
<feature type="domain" description="GBD/FH3" evidence="12">
    <location>
        <begin position="6"/>
        <end position="362"/>
    </location>
</feature>
<evidence type="ECO:0000259" key="13">
    <source>
        <dbReference type="PROSITE" id="PS51444"/>
    </source>
</evidence>
<evidence type="ECO:0000313" key="14">
    <source>
        <dbReference type="Proteomes" id="UP000000715"/>
    </source>
</evidence>
<keyword evidence="6" id="KW-0009">Actin-binding</keyword>
<feature type="region of interest" description="Disordered" evidence="10">
    <location>
        <begin position="440"/>
        <end position="549"/>
    </location>
</feature>
<dbReference type="AlphaFoldDB" id="A0A8U0TED0"/>